<dbReference type="SMART" id="SM00448">
    <property type="entry name" value="REC"/>
    <property type="match status" value="1"/>
</dbReference>
<sequence length="235" mass="27996">MIRIAICEDEVSQQIQIKQFLDKILNNIEYEILMFNCGEELINNYPKDIDIFLLDIQMDKINGMDVARNIRKIDKNSVEIIFTTSVVEYIQEGYEVRAYRYLLKPIKFEELKKHILACIEEIQNKKDQYLIIEGKGEIYKIDINNITYVEVQKKDMIVHTVERDYEVKMSLEKIEKELSNYKFFRCHKSFLVNLNYIENIKQYIAILENGAEVSVSRHRFKEFKAEFLNILGEVI</sequence>
<dbReference type="Pfam" id="PF00072">
    <property type="entry name" value="Response_reg"/>
    <property type="match status" value="1"/>
</dbReference>
<dbReference type="InterPro" id="IPR011006">
    <property type="entry name" value="CheY-like_superfamily"/>
</dbReference>
<name>A0ABT7E7M4_9FIRM</name>
<gene>
    <name evidence="6" type="ORF">QOZ84_05105</name>
</gene>
<dbReference type="PANTHER" id="PTHR37299">
    <property type="entry name" value="TRANSCRIPTIONAL REGULATOR-RELATED"/>
    <property type="match status" value="1"/>
</dbReference>
<protein>
    <recommendedName>
        <fullName evidence="1">Stage 0 sporulation protein A homolog</fullName>
    </recommendedName>
</protein>
<comment type="function">
    <text evidence="2">May play the central regulatory role in sporulation. It may be an element of the effector pathway responsible for the activation of sporulation genes in response to nutritional stress. Spo0A may act in concert with spo0H (a sigma factor) to control the expression of some genes that are critical to the sporulation process.</text>
</comment>
<evidence type="ECO:0000256" key="2">
    <source>
        <dbReference type="ARBA" id="ARBA00024867"/>
    </source>
</evidence>
<dbReference type="InterPro" id="IPR046947">
    <property type="entry name" value="LytR-like"/>
</dbReference>
<evidence type="ECO:0000259" key="4">
    <source>
        <dbReference type="PROSITE" id="PS50110"/>
    </source>
</evidence>
<evidence type="ECO:0000259" key="5">
    <source>
        <dbReference type="PROSITE" id="PS50930"/>
    </source>
</evidence>
<proteinExistence type="predicted"/>
<dbReference type="PROSITE" id="PS50930">
    <property type="entry name" value="HTH_LYTTR"/>
    <property type="match status" value="1"/>
</dbReference>
<feature type="domain" description="Response regulatory" evidence="4">
    <location>
        <begin position="3"/>
        <end position="119"/>
    </location>
</feature>
<dbReference type="EMBL" id="JASKYM010000001">
    <property type="protein sequence ID" value="MDK2562918.1"/>
    <property type="molecule type" value="Genomic_DNA"/>
</dbReference>
<evidence type="ECO:0000256" key="1">
    <source>
        <dbReference type="ARBA" id="ARBA00018672"/>
    </source>
</evidence>
<keyword evidence="3" id="KW-0597">Phosphoprotein</keyword>
<dbReference type="SUPFAM" id="SSF52172">
    <property type="entry name" value="CheY-like"/>
    <property type="match status" value="1"/>
</dbReference>
<organism evidence="6 7">
    <name type="scientific">Romboutsia sedimentorum</name>
    <dbReference type="NCBI Taxonomy" id="1368474"/>
    <lineage>
        <taxon>Bacteria</taxon>
        <taxon>Bacillati</taxon>
        <taxon>Bacillota</taxon>
        <taxon>Clostridia</taxon>
        <taxon>Peptostreptococcales</taxon>
        <taxon>Peptostreptococcaceae</taxon>
        <taxon>Romboutsia</taxon>
    </lineage>
</organism>
<keyword evidence="6" id="KW-0238">DNA-binding</keyword>
<dbReference type="Proteomes" id="UP001301012">
    <property type="component" value="Unassembled WGS sequence"/>
</dbReference>
<dbReference type="RefSeq" id="WP_284131865.1">
    <property type="nucleotide sequence ID" value="NZ_JASKYM010000001.1"/>
</dbReference>
<dbReference type="Pfam" id="PF04397">
    <property type="entry name" value="LytTR"/>
    <property type="match status" value="1"/>
</dbReference>
<feature type="modified residue" description="4-aspartylphosphate" evidence="3">
    <location>
        <position position="55"/>
    </location>
</feature>
<accession>A0ABT7E7M4</accession>
<dbReference type="PANTHER" id="PTHR37299:SF1">
    <property type="entry name" value="STAGE 0 SPORULATION PROTEIN A HOMOLOG"/>
    <property type="match status" value="1"/>
</dbReference>
<dbReference type="Gene3D" id="3.40.50.2300">
    <property type="match status" value="1"/>
</dbReference>
<evidence type="ECO:0000313" key="7">
    <source>
        <dbReference type="Proteomes" id="UP001301012"/>
    </source>
</evidence>
<dbReference type="PROSITE" id="PS50110">
    <property type="entry name" value="RESPONSE_REGULATORY"/>
    <property type="match status" value="1"/>
</dbReference>
<evidence type="ECO:0000256" key="3">
    <source>
        <dbReference type="PROSITE-ProRule" id="PRU00169"/>
    </source>
</evidence>
<dbReference type="SMART" id="SM00850">
    <property type="entry name" value="LytTR"/>
    <property type="match status" value="1"/>
</dbReference>
<dbReference type="Gene3D" id="2.40.50.1020">
    <property type="entry name" value="LytTr DNA-binding domain"/>
    <property type="match status" value="1"/>
</dbReference>
<reference evidence="6 7" key="1">
    <citation type="submission" date="2023-05" db="EMBL/GenBank/DDBJ databases">
        <title>Rombocin, a short stable natural nisin variant, displays selective antimicrobial activity against Listeria monocytogenes and employs dual mode of action to kill target bacterial strains.</title>
        <authorList>
            <person name="Wambui J."/>
            <person name="Stephan R."/>
            <person name="Kuipers O.P."/>
        </authorList>
    </citation>
    <scope>NUCLEOTIDE SEQUENCE [LARGE SCALE GENOMIC DNA]</scope>
    <source>
        <strain evidence="6 7">RC002</strain>
    </source>
</reference>
<evidence type="ECO:0000313" key="6">
    <source>
        <dbReference type="EMBL" id="MDK2562918.1"/>
    </source>
</evidence>
<dbReference type="InterPro" id="IPR001789">
    <property type="entry name" value="Sig_transdc_resp-reg_receiver"/>
</dbReference>
<dbReference type="InterPro" id="IPR007492">
    <property type="entry name" value="LytTR_DNA-bd_dom"/>
</dbReference>
<feature type="domain" description="HTH LytTR-type" evidence="5">
    <location>
        <begin position="130"/>
        <end position="229"/>
    </location>
</feature>
<keyword evidence="7" id="KW-1185">Reference proteome</keyword>
<dbReference type="GO" id="GO:0003677">
    <property type="term" value="F:DNA binding"/>
    <property type="evidence" value="ECO:0007669"/>
    <property type="project" value="UniProtKB-KW"/>
</dbReference>
<comment type="caution">
    <text evidence="6">The sequence shown here is derived from an EMBL/GenBank/DDBJ whole genome shotgun (WGS) entry which is preliminary data.</text>
</comment>